<proteinExistence type="predicted"/>
<dbReference type="EC" id="3.6.4.12" evidence="1"/>
<comment type="caution">
    <text evidence="1">The sequence shown here is derived from an EMBL/GenBank/DDBJ whole genome shotgun (WGS) entry which is preliminary data.</text>
</comment>
<keyword evidence="1" id="KW-0547">Nucleotide-binding</keyword>
<protein>
    <submittedName>
        <fullName evidence="1">DNA helicase protein</fullName>
        <ecNumber evidence="1">3.6.4.12</ecNumber>
    </submittedName>
</protein>
<keyword evidence="2" id="KW-1185">Reference proteome</keyword>
<sequence>MWYDERIDISKSTSNPKFNMCCKQGIISLPPPKPTPPFLCRLFDGNGGVRNSKFKEQIRIYNSLFQFTSLGGIVDNSINQRPGPYVFKLSGQNYHRMGSLLPFAGQTSKFAQLYMIESDAELDCRMSCFRFNDGIQGLDNDIVCGLRNMLDEYNEIVKVFRSAREVHMQFRELPVRIKLIANRNKKDHNYSAPSVPEIAALIVGDIGNNDQGRDIIVEHKQEGLKRISDLHPLFMPLQYPLLFPYGEDCFHLNIPYEESPIRNLQCNSIGKRIILPASFIPGPRYMFEKYQDAMAICRFFGYPKLFITFTCNHRWSEITDTLSSILGQRPEDRPDIVSRVFRIKVRHLMDDLIKNHHFGPVKAVVYTVEFQKRGLPHVHILLWLEKESGIMTTSEIDKIVSAELPDKRSDPIGYDAVSSFMIHGPCGLANSQAPCMENGKCKKFYPKAFRNSTTIDEDGFPQYRRRDLPASTSQNGIKLDNRFVVPHNVDLVVRYQAHINVEICNLTRAVKYLFKYISKGPDRARAMFEASSTSSAKTDEIQNYLDCRYLSAYESCWRLFEFPLHHREPSVQRLLIHLPEEHNIYFSDKQFIPNIISIPGIETTMFTEWMATNKLDERGRSLLYTDFPTKFTWYKKEKRWKYRMNGRSIGRIIYIHPSAGELYYLRLLLNEIKGARSYVDLRTINNVVYTTYREACFALGILGDDSEWSNALIQAAHWATGTQLRQLFVTIILYCDVGDKKALFDKHWQLISEDIHYRLRQTFRMPNYTISDEYLRNYLLVALEELLNKHSSSLEDNDLPRPQSLNMNNLTDRLLQEELNYNIPQLQEDHLSMFAKLNAEQLAIYTQIQGAINNNGGMFFVYGHGGTGKTFLWNTIINGIRTEGKIVLAVASSGIASLLLPGGRTAHSRFKIPINIEECSTCKISKQTQLARLIEKTTLIVWDEAPMVHRNCLEALNKTLQDLLSETASEASTKPFGGKTIVLGGDFRQILPVIQYGSKEDIINATITQSQLWKECKVLKLNTNMRLHRNNLDEESRDQLREFAEWLLQIGDGTIASIEKNHNDLDEGDWIEIPQYLLVENLGNPIQSIIEAIYPQFQLNYAKTEYLRQRAIVTPYNETVDILNETISNEIEADEQKYLSSDYISKASTFADANAPLYTTEFLNTLKFTGIPNHELTLKIGCVIMLIRNISQTNGLCNGTRLIITQMHHNILEAVIISGSNIGDKVYIPRIIMPVQQGKWPFIMCRKQFPVKLSYAMTINKSQGQTLELVGLFLPKPVFSHGQLYVALSRVSSVEGLKVLILDDNGKNTNKTKNVVYKEIFDSIEINSDPGR</sequence>
<keyword evidence="1" id="KW-0067">ATP-binding</keyword>
<keyword evidence="1" id="KW-0347">Helicase</keyword>
<accession>A0ACB7TZJ7</accession>
<keyword evidence="1" id="KW-0378">Hydrolase</keyword>
<name>A0ACB7TZJ7_DIOAL</name>
<evidence type="ECO:0000313" key="1">
    <source>
        <dbReference type="EMBL" id="KAH7653443.1"/>
    </source>
</evidence>
<organism evidence="1 2">
    <name type="scientific">Dioscorea alata</name>
    <name type="common">Purple yam</name>
    <dbReference type="NCBI Taxonomy" id="55571"/>
    <lineage>
        <taxon>Eukaryota</taxon>
        <taxon>Viridiplantae</taxon>
        <taxon>Streptophyta</taxon>
        <taxon>Embryophyta</taxon>
        <taxon>Tracheophyta</taxon>
        <taxon>Spermatophyta</taxon>
        <taxon>Magnoliopsida</taxon>
        <taxon>Liliopsida</taxon>
        <taxon>Dioscoreales</taxon>
        <taxon>Dioscoreaceae</taxon>
        <taxon>Dioscorea</taxon>
    </lineage>
</organism>
<dbReference type="Proteomes" id="UP000827976">
    <property type="component" value="Chromosome 19"/>
</dbReference>
<evidence type="ECO:0000313" key="2">
    <source>
        <dbReference type="Proteomes" id="UP000827976"/>
    </source>
</evidence>
<dbReference type="EMBL" id="CM037029">
    <property type="protein sequence ID" value="KAH7653443.1"/>
    <property type="molecule type" value="Genomic_DNA"/>
</dbReference>
<gene>
    <name evidence="1" type="ORF">IHE45_19G081300</name>
</gene>
<reference evidence="2" key="1">
    <citation type="journal article" date="2022" name="Nat. Commun.">
        <title>Chromosome evolution and the genetic basis of agronomically important traits in greater yam.</title>
        <authorList>
            <person name="Bredeson J.V."/>
            <person name="Lyons J.B."/>
            <person name="Oniyinde I.O."/>
            <person name="Okereke N.R."/>
            <person name="Kolade O."/>
            <person name="Nnabue I."/>
            <person name="Nwadili C.O."/>
            <person name="Hribova E."/>
            <person name="Parker M."/>
            <person name="Nwogha J."/>
            <person name="Shu S."/>
            <person name="Carlson J."/>
            <person name="Kariba R."/>
            <person name="Muthemba S."/>
            <person name="Knop K."/>
            <person name="Barton G.J."/>
            <person name="Sherwood A.V."/>
            <person name="Lopez-Montes A."/>
            <person name="Asiedu R."/>
            <person name="Jamnadass R."/>
            <person name="Muchugi A."/>
            <person name="Goodstein D."/>
            <person name="Egesi C.N."/>
            <person name="Featherston J."/>
            <person name="Asfaw A."/>
            <person name="Simpson G.G."/>
            <person name="Dolezel J."/>
            <person name="Hendre P.S."/>
            <person name="Van Deynze A."/>
            <person name="Kumar P.L."/>
            <person name="Obidiegwu J.E."/>
            <person name="Bhattacharjee R."/>
            <person name="Rokhsar D.S."/>
        </authorList>
    </citation>
    <scope>NUCLEOTIDE SEQUENCE [LARGE SCALE GENOMIC DNA]</scope>
    <source>
        <strain evidence="2">cv. TDa95/00328</strain>
    </source>
</reference>